<comment type="caution">
    <text evidence="5">The sequence shown here is derived from an EMBL/GenBank/DDBJ whole genome shotgun (WGS) entry which is preliminary data.</text>
</comment>
<dbReference type="InterPro" id="IPR014148">
    <property type="entry name" value="VirB9"/>
</dbReference>
<dbReference type="InterPro" id="IPR038161">
    <property type="entry name" value="VirB9/CagX/TrbG_C_sf"/>
</dbReference>
<dbReference type="Proteomes" id="UP000293377">
    <property type="component" value="Unassembled WGS sequence"/>
</dbReference>
<dbReference type="CDD" id="cd06911">
    <property type="entry name" value="VirB9_CagX_TrbG"/>
    <property type="match status" value="1"/>
</dbReference>
<dbReference type="Pfam" id="PF03524">
    <property type="entry name" value="CagX"/>
    <property type="match status" value="1"/>
</dbReference>
<reference evidence="5 6" key="1">
    <citation type="submission" date="2018-06" db="EMBL/GenBank/DDBJ databases">
        <title>Complete Genome Sequence of Ehrlichia minasensis Isolated From Cattle.</title>
        <authorList>
            <person name="Aguiar D.M."/>
            <person name="Araujo J.P.A.Jr."/>
            <person name="Nakazato L."/>
            <person name="Bard E."/>
            <person name="Cabezas-Cruz A."/>
        </authorList>
    </citation>
    <scope>NUCLEOTIDE SEQUENCE [LARGE SCALE GENOMIC DNA]</scope>
    <source>
        <strain evidence="5 6">B11</strain>
    </source>
</reference>
<feature type="signal peptide" evidence="4">
    <location>
        <begin position="1"/>
        <end position="26"/>
    </location>
</feature>
<evidence type="ECO:0000256" key="1">
    <source>
        <dbReference type="ARBA" id="ARBA00006135"/>
    </source>
</evidence>
<dbReference type="InterPro" id="IPR033645">
    <property type="entry name" value="VirB9/CagX/TrbG_C"/>
</dbReference>
<keyword evidence="6" id="KW-1185">Reference proteome</keyword>
<organism evidence="5 6">
    <name type="scientific">Ehrlichia minasensis</name>
    <dbReference type="NCBI Taxonomy" id="1242993"/>
    <lineage>
        <taxon>Bacteria</taxon>
        <taxon>Pseudomonadati</taxon>
        <taxon>Pseudomonadota</taxon>
        <taxon>Alphaproteobacteria</taxon>
        <taxon>Rickettsiales</taxon>
        <taxon>Anaplasmataceae</taxon>
        <taxon>Ehrlichia</taxon>
    </lineage>
</organism>
<sequence length="275" mass="31849">MMNFYKIYTTLLLALIMIMFHDDAHAINIANNPVTIDSRIKTFVYSNNEIYNVVFNYGYHSYIEFSKGETIKMLAIGDTVSWKVKPVDNKLFIIPLEKNGKTNMLIETSKGRSYAFDLICRSAGETDNDKKDTEAEYSDLRDLAYIVRFYYPKTEEDFDLNKINLPDISIPSNSHKVKKHIVIKPNITSDNYLVNTKLGDQKKLPVELFDDGKLTYFKFANNNQTIPQVFIYNDLGEKVPCKMLLLNNYVIIKGVHKNLHLEYKNESVKITNKKL</sequence>
<name>A0A4Q6I9M8_9RICK</name>
<protein>
    <submittedName>
        <fullName evidence="5">P-type conjugative transfer protein VirB9</fullName>
    </submittedName>
</protein>
<keyword evidence="3" id="KW-0843">Virulence</keyword>
<keyword evidence="2 4" id="KW-0732">Signal</keyword>
<dbReference type="EMBL" id="QOHL01000009">
    <property type="protein sequence ID" value="RZB12727.1"/>
    <property type="molecule type" value="Genomic_DNA"/>
</dbReference>
<evidence type="ECO:0000313" key="6">
    <source>
        <dbReference type="Proteomes" id="UP000293377"/>
    </source>
</evidence>
<evidence type="ECO:0000256" key="4">
    <source>
        <dbReference type="SAM" id="SignalP"/>
    </source>
</evidence>
<accession>A0A4Q6I9M8</accession>
<feature type="chain" id="PRO_5020466262" evidence="4">
    <location>
        <begin position="27"/>
        <end position="275"/>
    </location>
</feature>
<dbReference type="NCBIfam" id="TIGR02781">
    <property type="entry name" value="VirB9"/>
    <property type="match status" value="1"/>
</dbReference>
<evidence type="ECO:0000256" key="2">
    <source>
        <dbReference type="ARBA" id="ARBA00022729"/>
    </source>
</evidence>
<comment type="similarity">
    <text evidence="1">Belongs to the TrbG/VirB9 family.</text>
</comment>
<gene>
    <name evidence="5" type="primary">virB9</name>
    <name evidence="5" type="ORF">DRF75_02465</name>
</gene>
<proteinExistence type="inferred from homology"/>
<dbReference type="AlphaFoldDB" id="A0A4Q6I9M8"/>
<evidence type="ECO:0000313" key="5">
    <source>
        <dbReference type="EMBL" id="RZB12727.1"/>
    </source>
</evidence>
<evidence type="ECO:0000256" key="3">
    <source>
        <dbReference type="ARBA" id="ARBA00023026"/>
    </source>
</evidence>
<dbReference type="InterPro" id="IPR010258">
    <property type="entry name" value="Conjugal_tfr_TrbG/VirB9/CagX"/>
</dbReference>
<dbReference type="STRING" id="1242993.ehr_00580"/>
<dbReference type="Gene3D" id="2.60.40.2500">
    <property type="match status" value="1"/>
</dbReference>
<dbReference type="OrthoDB" id="9815808at2"/>